<feature type="region of interest" description="Disordered" evidence="1">
    <location>
        <begin position="731"/>
        <end position="759"/>
    </location>
</feature>
<comment type="caution">
    <text evidence="2">The sequence shown here is derived from an EMBL/GenBank/DDBJ whole genome shotgun (WGS) entry which is preliminary data.</text>
</comment>
<feature type="compositionally biased region" description="Polar residues" evidence="1">
    <location>
        <begin position="408"/>
        <end position="431"/>
    </location>
</feature>
<gene>
    <name evidence="2" type="ORF">DM01DRAFT_1410076</name>
</gene>
<evidence type="ECO:0000313" key="2">
    <source>
        <dbReference type="EMBL" id="ORX47682.1"/>
    </source>
</evidence>
<feature type="compositionally biased region" description="Polar residues" evidence="1">
    <location>
        <begin position="91"/>
        <end position="101"/>
    </location>
</feature>
<accession>A0A1X2G8B3</accession>
<feature type="region of interest" description="Disordered" evidence="1">
    <location>
        <begin position="589"/>
        <end position="618"/>
    </location>
</feature>
<feature type="compositionally biased region" description="Polar residues" evidence="1">
    <location>
        <begin position="109"/>
        <end position="128"/>
    </location>
</feature>
<organism evidence="2 3">
    <name type="scientific">Hesseltinella vesiculosa</name>
    <dbReference type="NCBI Taxonomy" id="101127"/>
    <lineage>
        <taxon>Eukaryota</taxon>
        <taxon>Fungi</taxon>
        <taxon>Fungi incertae sedis</taxon>
        <taxon>Mucoromycota</taxon>
        <taxon>Mucoromycotina</taxon>
        <taxon>Mucoromycetes</taxon>
        <taxon>Mucorales</taxon>
        <taxon>Cunninghamellaceae</taxon>
        <taxon>Hesseltinella</taxon>
    </lineage>
</organism>
<feature type="region of interest" description="Disordered" evidence="1">
    <location>
        <begin position="71"/>
        <end position="137"/>
    </location>
</feature>
<dbReference type="OrthoDB" id="2291100at2759"/>
<name>A0A1X2G8B3_9FUNG</name>
<feature type="region of interest" description="Disordered" evidence="1">
    <location>
        <begin position="398"/>
        <end position="497"/>
    </location>
</feature>
<sequence>MAESVGQALSDETIDLLGYADSPDVSMSLPRKVFGPTKSPPPVLQPRPRRAVHPTKQLTMEFAKKYAIPPVETSGQPINEPTPLNAPLPMTFSSPASNGQLLSPKPTLTEPSRSFAKSTSLANASTAPPLSPAIAMENQPGSTLKYDRHEPQGDSHALNMIPCASEPAPRPTFKTFPMHLTPSSSAPLISSPLAHHSTTARDLSPSMPSGRTGKAKASPTKKTTSPPKTPSSLRPTASNLQPQKSRSTDSATARKTMTANSTLSDQPHFLAHRRHEHDSALPSSEKELLRVIDLLQNRINSLELKFSQQQQQEQEMEPQEADQRQFHPSPNTLQQQSSMPPTPNHHQDGTILPMMTPNHPPAPPPSVDHRHHHHHHYHHVHRQVEKKRYSLPADFMEHHDRLDPLPTGTRQQQKKNQASPSTSPSHFQQPSRAMKDRQQVDQDQVQGSPELEQQQPPYSRHLQHQIPPDTQYPHRRHPPPPARKYQQPPIRDAYPPGRFIEDDLIENEFNYFIDEATGQPALPPRFFPYTRRGPVVPLPTMYHHHRSRQDLMPTLPFDEDQGFLDHDQYQMTAAQPMFYRGARSLGEPDAWDDAQSTSSRHTKRNRAMARKIQRRRSAVDMHELDRAGVIFPPPPPPPPAPVQEAHTWHVPKSSRPPLVGYFSDFGHAPPYYQPSFHTRRSRSWMYNDTDNQYMDDDDDDDNDVDEGAELQDPSHRPTYFWNDGYQNAFPIYSSRPPFQRNDSSDRGNDNATPWYDAQQDLSPAYKVAAHGNGTERRRRHSVNVRR</sequence>
<feature type="compositionally biased region" description="Acidic residues" evidence="1">
    <location>
        <begin position="693"/>
        <end position="709"/>
    </location>
</feature>
<keyword evidence="3" id="KW-1185">Reference proteome</keyword>
<reference evidence="2 3" key="1">
    <citation type="submission" date="2016-07" db="EMBL/GenBank/DDBJ databases">
        <title>Pervasive Adenine N6-methylation of Active Genes in Fungi.</title>
        <authorList>
            <consortium name="DOE Joint Genome Institute"/>
            <person name="Mondo S.J."/>
            <person name="Dannebaum R.O."/>
            <person name="Kuo R.C."/>
            <person name="Labutti K."/>
            <person name="Haridas S."/>
            <person name="Kuo A."/>
            <person name="Salamov A."/>
            <person name="Ahrendt S.R."/>
            <person name="Lipzen A."/>
            <person name="Sullivan W."/>
            <person name="Andreopoulos W.B."/>
            <person name="Clum A."/>
            <person name="Lindquist E."/>
            <person name="Daum C."/>
            <person name="Ramamoorthy G.K."/>
            <person name="Gryganskyi A."/>
            <person name="Culley D."/>
            <person name="Magnuson J.K."/>
            <person name="James T.Y."/>
            <person name="O'Malley M.A."/>
            <person name="Stajich J.E."/>
            <person name="Spatafora J.W."/>
            <person name="Visel A."/>
            <person name="Grigoriev I.V."/>
        </authorList>
    </citation>
    <scope>NUCLEOTIDE SEQUENCE [LARGE SCALE GENOMIC DNA]</scope>
    <source>
        <strain evidence="2 3">NRRL 3301</strain>
    </source>
</reference>
<feature type="compositionally biased region" description="Basic residues" evidence="1">
    <location>
        <begin position="600"/>
        <end position="616"/>
    </location>
</feature>
<dbReference type="Proteomes" id="UP000242146">
    <property type="component" value="Unassembled WGS sequence"/>
</dbReference>
<dbReference type="EMBL" id="MCGT01000032">
    <property type="protein sequence ID" value="ORX47682.1"/>
    <property type="molecule type" value="Genomic_DNA"/>
</dbReference>
<feature type="region of interest" description="Disordered" evidence="1">
    <location>
        <begin position="187"/>
        <end position="267"/>
    </location>
</feature>
<feature type="region of interest" description="Disordered" evidence="1">
    <location>
        <begin position="306"/>
        <end position="385"/>
    </location>
</feature>
<feature type="region of interest" description="Disordered" evidence="1">
    <location>
        <begin position="30"/>
        <end position="52"/>
    </location>
</feature>
<feature type="compositionally biased region" description="Polar residues" evidence="1">
    <location>
        <begin position="233"/>
        <end position="265"/>
    </location>
</feature>
<feature type="compositionally biased region" description="Low complexity" evidence="1">
    <location>
        <begin position="215"/>
        <end position="232"/>
    </location>
</feature>
<proteinExistence type="predicted"/>
<feature type="region of interest" description="Disordered" evidence="1">
    <location>
        <begin position="688"/>
        <end position="719"/>
    </location>
</feature>
<feature type="compositionally biased region" description="Polar residues" evidence="1">
    <location>
        <begin position="326"/>
        <end position="339"/>
    </location>
</feature>
<dbReference type="AlphaFoldDB" id="A0A1X2G8B3"/>
<evidence type="ECO:0000313" key="3">
    <source>
        <dbReference type="Proteomes" id="UP000242146"/>
    </source>
</evidence>
<protein>
    <submittedName>
        <fullName evidence="2">Uncharacterized protein</fullName>
    </submittedName>
</protein>
<feature type="compositionally biased region" description="Polar residues" evidence="1">
    <location>
        <begin position="196"/>
        <end position="209"/>
    </location>
</feature>
<feature type="compositionally biased region" description="Basic residues" evidence="1">
    <location>
        <begin position="369"/>
        <end position="381"/>
    </location>
</feature>
<evidence type="ECO:0000256" key="1">
    <source>
        <dbReference type="SAM" id="MobiDB-lite"/>
    </source>
</evidence>